<evidence type="ECO:0000313" key="3">
    <source>
        <dbReference type="Proteomes" id="UP000295433"/>
    </source>
</evidence>
<keyword evidence="3" id="KW-1185">Reference proteome</keyword>
<name>A0A4R3VEV1_9GAMM</name>
<evidence type="ECO:0000313" key="2">
    <source>
        <dbReference type="EMBL" id="TCV02224.1"/>
    </source>
</evidence>
<proteinExistence type="predicted"/>
<protein>
    <submittedName>
        <fullName evidence="2">Uncharacterized protein</fullName>
    </submittedName>
</protein>
<feature type="region of interest" description="Disordered" evidence="1">
    <location>
        <begin position="176"/>
        <end position="195"/>
    </location>
</feature>
<evidence type="ECO:0000256" key="1">
    <source>
        <dbReference type="SAM" id="MobiDB-lite"/>
    </source>
</evidence>
<comment type="caution">
    <text evidence="2">The sequence shown here is derived from an EMBL/GenBank/DDBJ whole genome shotgun (WGS) entry which is preliminary data.</text>
</comment>
<sequence length="195" mass="20454">MSPGQRSPPSLSASMVAGRSSFNIMWHYAKAAERGQRVTNIMSAPFNARARCGLPWQWCAAGRRGSVLWHSVAHRAAPSAVGPDVPSLALTVWPPSLAALATKSVFGQHQQKRGCRPDGLRLTASPRPRPDPAALAAPGSQSRGSLLVPVLAISAPCGPRRGPPCLTACLAGFASPHPADASPSHRQAAERLAPR</sequence>
<dbReference type="AlphaFoldDB" id="A0A4R3VEV1"/>
<organism evidence="2 3">
    <name type="scientific">Samsonia erythrinae</name>
    <dbReference type="NCBI Taxonomy" id="160434"/>
    <lineage>
        <taxon>Bacteria</taxon>
        <taxon>Pseudomonadati</taxon>
        <taxon>Pseudomonadota</taxon>
        <taxon>Gammaproteobacteria</taxon>
        <taxon>Enterobacterales</taxon>
        <taxon>Pectobacteriaceae</taxon>
        <taxon>Samsonia</taxon>
    </lineage>
</organism>
<gene>
    <name evidence="2" type="ORF">EDC54_11838</name>
</gene>
<dbReference type="EMBL" id="SMBY01000018">
    <property type="protein sequence ID" value="TCV02224.1"/>
    <property type="molecule type" value="Genomic_DNA"/>
</dbReference>
<feature type="region of interest" description="Disordered" evidence="1">
    <location>
        <begin position="108"/>
        <end position="140"/>
    </location>
</feature>
<dbReference type="Proteomes" id="UP000295433">
    <property type="component" value="Unassembled WGS sequence"/>
</dbReference>
<reference evidence="2 3" key="1">
    <citation type="submission" date="2019-03" db="EMBL/GenBank/DDBJ databases">
        <title>Genomic Encyclopedia of Type Strains, Phase IV (KMG-IV): sequencing the most valuable type-strain genomes for metagenomic binning, comparative biology and taxonomic classification.</title>
        <authorList>
            <person name="Goeker M."/>
        </authorList>
    </citation>
    <scope>NUCLEOTIDE SEQUENCE [LARGE SCALE GENOMIC DNA]</scope>
    <source>
        <strain evidence="2 3">DSM 16730</strain>
    </source>
</reference>
<accession>A0A4R3VEV1</accession>